<dbReference type="GO" id="GO:0004672">
    <property type="term" value="F:protein kinase activity"/>
    <property type="evidence" value="ECO:0007669"/>
    <property type="project" value="InterPro"/>
</dbReference>
<evidence type="ECO:0000256" key="3">
    <source>
        <dbReference type="ARBA" id="ARBA00022777"/>
    </source>
</evidence>
<dbReference type="SMART" id="SM00220">
    <property type="entry name" value="S_TKc"/>
    <property type="match status" value="1"/>
</dbReference>
<dbReference type="PANTHER" id="PTHR48016:SF56">
    <property type="entry name" value="MAPKK KINASE"/>
    <property type="match status" value="1"/>
</dbReference>
<feature type="binding site" evidence="5">
    <location>
        <position position="402"/>
    </location>
    <ligand>
        <name>ATP</name>
        <dbReference type="ChEBI" id="CHEBI:30616"/>
    </ligand>
</feature>
<feature type="domain" description="Protein kinase" evidence="7">
    <location>
        <begin position="373"/>
        <end position="651"/>
    </location>
</feature>
<dbReference type="InterPro" id="IPR011009">
    <property type="entry name" value="Kinase-like_dom_sf"/>
</dbReference>
<dbReference type="Gene3D" id="1.10.510.10">
    <property type="entry name" value="Transferase(Phosphotransferase) domain 1"/>
    <property type="match status" value="1"/>
</dbReference>
<feature type="compositionally biased region" description="Acidic residues" evidence="6">
    <location>
        <begin position="771"/>
        <end position="792"/>
    </location>
</feature>
<reference evidence="9" key="1">
    <citation type="submission" date="2015-09" db="EMBL/GenBank/DDBJ databases">
        <authorList>
            <consortium name="Pathogen Informatics"/>
        </authorList>
    </citation>
    <scope>NUCLEOTIDE SEQUENCE [LARGE SCALE GENOMIC DNA]</scope>
    <source>
        <strain evidence="9">Lake Konstanz</strain>
    </source>
</reference>
<dbReference type="PANTHER" id="PTHR48016">
    <property type="entry name" value="MAP KINASE KINASE KINASE SSK2-RELATED-RELATED"/>
    <property type="match status" value="1"/>
</dbReference>
<dbReference type="InterPro" id="IPR050538">
    <property type="entry name" value="MAP_kinase_kinase_kinase"/>
</dbReference>
<evidence type="ECO:0000256" key="1">
    <source>
        <dbReference type="ARBA" id="ARBA00022679"/>
    </source>
</evidence>
<evidence type="ECO:0000256" key="4">
    <source>
        <dbReference type="ARBA" id="ARBA00022840"/>
    </source>
</evidence>
<evidence type="ECO:0000256" key="5">
    <source>
        <dbReference type="PROSITE-ProRule" id="PRU10141"/>
    </source>
</evidence>
<feature type="compositionally biased region" description="Polar residues" evidence="6">
    <location>
        <begin position="119"/>
        <end position="162"/>
    </location>
</feature>
<sequence>MNAVVELCPLLQAALLLQQHPVSKHHGSQSSFSCPTARASLSCDVVDEMKSRWGKFRRVLLDPQQTKWMIRASEPSSQTSSSCFGQPQQQHQHWCVSISLTCGLRGGGCRQSSDAKESPASSPPHSQLQTQQPRGVSTTPLQQNTPRNGGAQQQQPQPTLSRPNAPIPPPLRGAGVANMHHHSTNGGGGGFFAISSSKSTPLGTPNAAHAHHHHRRGQGHHHVSPNGTHQQHHNNTNTSVVMNHHGILGASYTRHGDEDDAFVTVHGVDDVLSEVDVHYVQDDGYIDLPNNNNNNGGGGGRNSGAATSDRLSASNNMRPRRQKSVSELSRASSRGTSASFVDAVVSGEASEFNEAAPNGHSDIVLRRLYIDHSPVTGELGRGGFGVVYRAHDQFSGAEYAVKEAMYGKTGGDALMNNLRSEFRTLSQLLHPNIVRVYNFLIDEDERVARIVMELASNGSVRKLLSRSTATTPNSPGGGGIGRLAESVARRVVFQCLLGLQYLHRNGIIHRDVKPDNILLGDDSVVKLSDFGTCKSTIHASTGTTTTVVGTVCYMSPESIAGSFSTGSDIWSVGVSTIELLSGLAPWSEMRCMQSIHLVFQIGSARPPNHRPQFPTPQLGISRNAIQFLEACTTYDAKQRPTSTDLLSFPWFEGVYDELPLVVRKHLDANPVPPSRWRPPAAGNTPLAALATALAPSTRVTTSGKMVDRTVPVGGGKQTLTHGRSHDDQQHHHAGAPRVNPNDNAALGRVGVWHKSNGDDSDEDTFETWPEDRDEEDEELVVAGDDEYEYEYV</sequence>
<evidence type="ECO:0000259" key="7">
    <source>
        <dbReference type="PROSITE" id="PS50011"/>
    </source>
</evidence>
<feature type="region of interest" description="Disordered" evidence="6">
    <location>
        <begin position="696"/>
        <end position="792"/>
    </location>
</feature>
<dbReference type="Proteomes" id="UP000051952">
    <property type="component" value="Unassembled WGS sequence"/>
</dbReference>
<dbReference type="Pfam" id="PF00069">
    <property type="entry name" value="Pkinase"/>
    <property type="match status" value="1"/>
</dbReference>
<evidence type="ECO:0000256" key="6">
    <source>
        <dbReference type="SAM" id="MobiDB-lite"/>
    </source>
</evidence>
<keyword evidence="4 5" id="KW-0067">ATP-binding</keyword>
<dbReference type="EMBL" id="CYKH01001801">
    <property type="protein sequence ID" value="CUG90182.1"/>
    <property type="molecule type" value="Genomic_DNA"/>
</dbReference>
<dbReference type="SUPFAM" id="SSF56112">
    <property type="entry name" value="Protein kinase-like (PK-like)"/>
    <property type="match status" value="1"/>
</dbReference>
<proteinExistence type="predicted"/>
<keyword evidence="9" id="KW-1185">Reference proteome</keyword>
<keyword evidence="3 8" id="KW-0418">Kinase</keyword>
<name>A0A0S4JIP5_BODSA</name>
<feature type="compositionally biased region" description="Basic residues" evidence="6">
    <location>
        <begin position="209"/>
        <end position="223"/>
    </location>
</feature>
<feature type="compositionally biased region" description="Polar residues" evidence="6">
    <location>
        <begin position="194"/>
        <end position="203"/>
    </location>
</feature>
<organism evidence="8 9">
    <name type="scientific">Bodo saltans</name>
    <name type="common">Flagellated protozoan</name>
    <dbReference type="NCBI Taxonomy" id="75058"/>
    <lineage>
        <taxon>Eukaryota</taxon>
        <taxon>Discoba</taxon>
        <taxon>Euglenozoa</taxon>
        <taxon>Kinetoplastea</taxon>
        <taxon>Metakinetoplastina</taxon>
        <taxon>Eubodonida</taxon>
        <taxon>Bodonidae</taxon>
        <taxon>Bodo</taxon>
    </lineage>
</organism>
<evidence type="ECO:0000256" key="2">
    <source>
        <dbReference type="ARBA" id="ARBA00022741"/>
    </source>
</evidence>
<feature type="region of interest" description="Disordered" evidence="6">
    <location>
        <begin position="286"/>
        <end position="332"/>
    </location>
</feature>
<protein>
    <submittedName>
        <fullName evidence="8">Protein kinase, putative</fullName>
    </submittedName>
</protein>
<dbReference type="PROSITE" id="PS00108">
    <property type="entry name" value="PROTEIN_KINASE_ST"/>
    <property type="match status" value="1"/>
</dbReference>
<dbReference type="InterPro" id="IPR017441">
    <property type="entry name" value="Protein_kinase_ATP_BS"/>
</dbReference>
<dbReference type="AlphaFoldDB" id="A0A0S4JIP5"/>
<dbReference type="VEuPathDB" id="TriTrypDB:BSAL_25405"/>
<dbReference type="InterPro" id="IPR000719">
    <property type="entry name" value="Prot_kinase_dom"/>
</dbReference>
<dbReference type="OrthoDB" id="377346at2759"/>
<dbReference type="GO" id="GO:0005524">
    <property type="term" value="F:ATP binding"/>
    <property type="evidence" value="ECO:0007669"/>
    <property type="project" value="UniProtKB-UniRule"/>
</dbReference>
<dbReference type="PROSITE" id="PS00107">
    <property type="entry name" value="PROTEIN_KINASE_ATP"/>
    <property type="match status" value="1"/>
</dbReference>
<evidence type="ECO:0000313" key="8">
    <source>
        <dbReference type="EMBL" id="CUG90182.1"/>
    </source>
</evidence>
<keyword evidence="1" id="KW-0808">Transferase</keyword>
<feature type="compositionally biased region" description="Polar residues" evidence="6">
    <location>
        <begin position="305"/>
        <end position="317"/>
    </location>
</feature>
<gene>
    <name evidence="8" type="ORF">BSAL_25405</name>
</gene>
<keyword evidence="2 5" id="KW-0547">Nucleotide-binding</keyword>
<evidence type="ECO:0000313" key="9">
    <source>
        <dbReference type="Proteomes" id="UP000051952"/>
    </source>
</evidence>
<feature type="region of interest" description="Disordered" evidence="6">
    <location>
        <begin position="108"/>
        <end position="234"/>
    </location>
</feature>
<dbReference type="InterPro" id="IPR008271">
    <property type="entry name" value="Ser/Thr_kinase_AS"/>
</dbReference>
<accession>A0A0S4JIP5</accession>
<dbReference type="PROSITE" id="PS50011">
    <property type="entry name" value="PROTEIN_KINASE_DOM"/>
    <property type="match status" value="1"/>
</dbReference>